<dbReference type="GO" id="GO:0009236">
    <property type="term" value="P:cobalamin biosynthetic process"/>
    <property type="evidence" value="ECO:0007669"/>
    <property type="project" value="UniProtKB-UniRule"/>
</dbReference>
<evidence type="ECO:0000256" key="11">
    <source>
        <dbReference type="ARBA" id="ARBA00022842"/>
    </source>
</evidence>
<evidence type="ECO:0000256" key="19">
    <source>
        <dbReference type="HAMAP-Rule" id="MF_00719"/>
    </source>
</evidence>
<dbReference type="GO" id="GO:0005886">
    <property type="term" value="C:plasma membrane"/>
    <property type="evidence" value="ECO:0007669"/>
    <property type="project" value="UniProtKB-SubCell"/>
</dbReference>
<dbReference type="UniPathway" id="UPA00148">
    <property type="reaction ID" value="UER00238"/>
</dbReference>
<proteinExistence type="inferred from homology"/>
<keyword evidence="7 19" id="KW-1003">Cell membrane</keyword>
<comment type="catalytic activity">
    <reaction evidence="18 19">
        <text>alpha-ribazole 5'-phosphate + adenosylcob(III)inamide-GDP = adenosylcob(III)alamin 5'-phosphate + GMP + H(+)</text>
        <dbReference type="Rhea" id="RHEA:23560"/>
        <dbReference type="ChEBI" id="CHEBI:15378"/>
        <dbReference type="ChEBI" id="CHEBI:57918"/>
        <dbReference type="ChEBI" id="CHEBI:58115"/>
        <dbReference type="ChEBI" id="CHEBI:60487"/>
        <dbReference type="ChEBI" id="CHEBI:60493"/>
        <dbReference type="EC" id="2.7.8.26"/>
    </reaction>
</comment>
<evidence type="ECO:0000256" key="13">
    <source>
        <dbReference type="ARBA" id="ARBA00023136"/>
    </source>
</evidence>
<evidence type="ECO:0000313" key="21">
    <source>
        <dbReference type="EMBL" id="ADK84895.1"/>
    </source>
</evidence>
<feature type="transmembrane region" description="Helical" evidence="19">
    <location>
        <begin position="107"/>
        <end position="125"/>
    </location>
</feature>
<dbReference type="Proteomes" id="UP000009047">
    <property type="component" value="Chromosome"/>
</dbReference>
<dbReference type="PANTHER" id="PTHR34148:SF1">
    <property type="entry name" value="ADENOSYLCOBINAMIDE-GDP RIBAZOLETRANSFERASE"/>
    <property type="match status" value="1"/>
</dbReference>
<dbReference type="Pfam" id="PF02654">
    <property type="entry name" value="CobS"/>
    <property type="match status" value="1"/>
</dbReference>
<evidence type="ECO:0000256" key="8">
    <source>
        <dbReference type="ARBA" id="ARBA00022573"/>
    </source>
</evidence>
<gene>
    <name evidence="19" type="primary">cobS</name>
    <name evidence="21" type="ordered locus">Deba_1527</name>
</gene>
<dbReference type="GO" id="GO:0051073">
    <property type="term" value="F:adenosylcobinamide-GDP ribazoletransferase activity"/>
    <property type="evidence" value="ECO:0007669"/>
    <property type="project" value="UniProtKB-UniRule"/>
</dbReference>
<sequence length="245" mass="24248">MKAFLLALQFLTVAMPSRDLAADADDFARSRAWYGVVGGLLGLALAGAALLLRAMGLPALAVAGLLVALWGLLTRLLHLDGVADTADALGTTADRGRALEIMKDTHAGSFAVAAVSGVLLLKFAALASLEGAALPGALVAAPALARVAPVFISGMLPPARGDKGLGAAVAGGPGLGREFACGASALAIALIAAGPAGALAALAVLAAGWGLGLWYRRRLGGYTGDTLGASVELCELSALLAVGVF</sequence>
<dbReference type="AlphaFoldDB" id="E1QH52"/>
<dbReference type="InterPro" id="IPR003805">
    <property type="entry name" value="CobS"/>
</dbReference>
<evidence type="ECO:0000256" key="6">
    <source>
        <dbReference type="ARBA" id="ARBA00015850"/>
    </source>
</evidence>
<dbReference type="GO" id="GO:0008818">
    <property type="term" value="F:cobalamin 5'-phosphate synthase activity"/>
    <property type="evidence" value="ECO:0007669"/>
    <property type="project" value="UniProtKB-UniRule"/>
</dbReference>
<evidence type="ECO:0000256" key="7">
    <source>
        <dbReference type="ARBA" id="ARBA00022475"/>
    </source>
</evidence>
<evidence type="ECO:0000256" key="17">
    <source>
        <dbReference type="ARBA" id="ARBA00048623"/>
    </source>
</evidence>
<keyword evidence="9 19" id="KW-0808">Transferase</keyword>
<comment type="pathway">
    <text evidence="3 19">Cofactor biosynthesis; adenosylcobalamin biosynthesis; adenosylcobalamin from cob(II)yrinate a,c-diamide: step 7/7.</text>
</comment>
<reference evidence="21" key="1">
    <citation type="journal article" date="2010" name="Stand. Genomic Sci.">
        <title>Complete genome sequence of Desulfarculus baarsii type strain (2st14).</title>
        <authorList>
            <person name="Sun H."/>
            <person name="Spring S."/>
            <person name="Lapidus A."/>
            <person name="Davenport K."/>
            <person name="Del Rio T.G."/>
            <person name="Tice H."/>
            <person name="Nolan M."/>
            <person name="Copeland A."/>
            <person name="Cheng J.F."/>
            <person name="Lucas S."/>
            <person name="Tapia R."/>
            <person name="Goodwin L."/>
            <person name="Pitluck S."/>
            <person name="Ivanova N."/>
            <person name="Pagani I."/>
            <person name="Mavromatis K."/>
            <person name="Ovchinnikova G."/>
            <person name="Pati A."/>
            <person name="Chen A."/>
            <person name="Palaniappan K."/>
            <person name="Hauser L."/>
            <person name="Chang Y.J."/>
            <person name="Jeffries C.D."/>
            <person name="Detter J.C."/>
            <person name="Han C."/>
            <person name="Rohde M."/>
            <person name="Brambilla E."/>
            <person name="Goker M."/>
            <person name="Woyke T."/>
            <person name="Bristow J."/>
            <person name="Eisen J.A."/>
            <person name="Markowitz V."/>
            <person name="Hugenholtz P."/>
            <person name="Kyrpides N.C."/>
            <person name="Klenk H.P."/>
            <person name="Land M."/>
        </authorList>
    </citation>
    <scope>NUCLEOTIDE SEQUENCE [LARGE SCALE GENOMIC DNA]</scope>
    <source>
        <strain evidence="21">DSM 2075</strain>
    </source>
</reference>
<organism evidence="21 22">
    <name type="scientific">Desulfarculus baarsii (strain ATCC 33931 / DSM 2075 / LMG 7858 / VKM B-1802 / 2st14)</name>
    <dbReference type="NCBI Taxonomy" id="644282"/>
    <lineage>
        <taxon>Bacteria</taxon>
        <taxon>Pseudomonadati</taxon>
        <taxon>Thermodesulfobacteriota</taxon>
        <taxon>Desulfarculia</taxon>
        <taxon>Desulfarculales</taxon>
        <taxon>Desulfarculaceae</taxon>
        <taxon>Desulfarculus</taxon>
    </lineage>
</organism>
<dbReference type="STRING" id="644282.Deba_1527"/>
<keyword evidence="12 19" id="KW-1133">Transmembrane helix</keyword>
<comment type="function">
    <text evidence="14 19">Joins adenosylcobinamide-GDP and alpha-ribazole to generate adenosylcobalamin (Ado-cobalamin). Also synthesizes adenosylcobalamin 5'-phosphate from adenosylcobinamide-GDP and alpha-ribazole 5'-phosphate.</text>
</comment>
<feature type="transmembrane region" description="Helical" evidence="19">
    <location>
        <begin position="185"/>
        <end position="209"/>
    </location>
</feature>
<evidence type="ECO:0000256" key="20">
    <source>
        <dbReference type="SAM" id="SignalP"/>
    </source>
</evidence>
<feature type="transmembrane region" description="Helical" evidence="19">
    <location>
        <begin position="59"/>
        <end position="77"/>
    </location>
</feature>
<keyword evidence="11 19" id="KW-0460">Magnesium</keyword>
<comment type="similarity">
    <text evidence="4 19">Belongs to the CobS family.</text>
</comment>
<keyword evidence="19" id="KW-0997">Cell inner membrane</keyword>
<evidence type="ECO:0000256" key="16">
    <source>
        <dbReference type="ARBA" id="ARBA00032853"/>
    </source>
</evidence>
<evidence type="ECO:0000256" key="15">
    <source>
        <dbReference type="ARBA" id="ARBA00032605"/>
    </source>
</evidence>
<dbReference type="EC" id="2.7.8.26" evidence="5 19"/>
<comment type="subcellular location">
    <subcellularLocation>
        <location evidence="19">Cell inner membrane</location>
        <topology evidence="19">Multi-pass membrane protein</topology>
    </subcellularLocation>
    <subcellularLocation>
        <location evidence="2">Cell membrane</location>
        <topology evidence="2">Multi-pass membrane protein</topology>
    </subcellularLocation>
</comment>
<feature type="chain" id="PRO_5003150384" description="Adenosylcobinamide-GDP ribazoletransferase" evidence="20">
    <location>
        <begin position="22"/>
        <end position="245"/>
    </location>
</feature>
<dbReference type="eggNOG" id="COG0368">
    <property type="taxonomic scope" value="Bacteria"/>
</dbReference>
<dbReference type="PANTHER" id="PTHR34148">
    <property type="entry name" value="ADENOSYLCOBINAMIDE-GDP RIBAZOLETRANSFERASE"/>
    <property type="match status" value="1"/>
</dbReference>
<evidence type="ECO:0000256" key="2">
    <source>
        <dbReference type="ARBA" id="ARBA00004651"/>
    </source>
</evidence>
<feature type="transmembrane region" description="Helical" evidence="19">
    <location>
        <begin position="132"/>
        <end position="152"/>
    </location>
</feature>
<evidence type="ECO:0000256" key="3">
    <source>
        <dbReference type="ARBA" id="ARBA00004663"/>
    </source>
</evidence>
<dbReference type="KEGG" id="dbr:Deba_1527"/>
<feature type="signal peptide" evidence="20">
    <location>
        <begin position="1"/>
        <end position="21"/>
    </location>
</feature>
<evidence type="ECO:0000256" key="12">
    <source>
        <dbReference type="ARBA" id="ARBA00022989"/>
    </source>
</evidence>
<dbReference type="HAMAP" id="MF_00719">
    <property type="entry name" value="CobS"/>
    <property type="match status" value="1"/>
</dbReference>
<evidence type="ECO:0000313" key="22">
    <source>
        <dbReference type="Proteomes" id="UP000009047"/>
    </source>
</evidence>
<dbReference type="EMBL" id="CP002085">
    <property type="protein sequence ID" value="ADK84895.1"/>
    <property type="molecule type" value="Genomic_DNA"/>
</dbReference>
<dbReference type="RefSeq" id="WP_013258348.1">
    <property type="nucleotide sequence ID" value="NC_014365.1"/>
</dbReference>
<name>E1QH52_DESB2</name>
<evidence type="ECO:0000256" key="5">
    <source>
        <dbReference type="ARBA" id="ARBA00013200"/>
    </source>
</evidence>
<evidence type="ECO:0000256" key="1">
    <source>
        <dbReference type="ARBA" id="ARBA00001946"/>
    </source>
</evidence>
<dbReference type="HOGENOM" id="CLU_057426_3_1_7"/>
<evidence type="ECO:0000256" key="10">
    <source>
        <dbReference type="ARBA" id="ARBA00022692"/>
    </source>
</evidence>
<accession>E1QH52</accession>
<evidence type="ECO:0000256" key="4">
    <source>
        <dbReference type="ARBA" id="ARBA00010561"/>
    </source>
</evidence>
<keyword evidence="8 19" id="KW-0169">Cobalamin biosynthesis</keyword>
<comment type="cofactor">
    <cofactor evidence="1 19">
        <name>Mg(2+)</name>
        <dbReference type="ChEBI" id="CHEBI:18420"/>
    </cofactor>
</comment>
<evidence type="ECO:0000256" key="9">
    <source>
        <dbReference type="ARBA" id="ARBA00022679"/>
    </source>
</evidence>
<feature type="transmembrane region" description="Helical" evidence="19">
    <location>
        <begin position="31"/>
        <end position="52"/>
    </location>
</feature>
<reference evidence="21" key="2">
    <citation type="submission" date="2010-06" db="EMBL/GenBank/DDBJ databases">
        <title>The complete genome of Desulfarculus baarsii DSM 2075.</title>
        <authorList>
            <consortium name="US DOE Joint Genome Institute (JGI-PGF)"/>
            <person name="Lucas S."/>
            <person name="Copeland A."/>
            <person name="Lapidus A."/>
            <person name="Glavina del Rio T."/>
            <person name="Dalin E."/>
            <person name="Tice H."/>
            <person name="Bruce D."/>
            <person name="Goodwin L."/>
            <person name="Pitluck S."/>
            <person name="Kyrpides N."/>
            <person name="Mavromatis K."/>
            <person name="Ivanova N."/>
            <person name="Mikhailova N."/>
            <person name="Detter J.C."/>
            <person name="Han C."/>
            <person name="Larimer F."/>
            <person name="Land M."/>
            <person name="Hauser L."/>
            <person name="Markowitz V."/>
            <person name="Cheng J.-F."/>
            <person name="Hugenholtz P."/>
            <person name="Woyke T."/>
            <person name="Wu D."/>
            <person name="Spring S."/>
            <person name="Schroeder M."/>
            <person name="Brambilla E."/>
            <person name="Klenk H.-P."/>
            <person name="Eisen J.A."/>
        </authorList>
    </citation>
    <scope>NUCLEOTIDE SEQUENCE</scope>
    <source>
        <strain evidence="21">DSM 2075</strain>
    </source>
</reference>
<keyword evidence="10 19" id="KW-0812">Transmembrane</keyword>
<keyword evidence="22" id="KW-1185">Reference proteome</keyword>
<evidence type="ECO:0000256" key="18">
    <source>
        <dbReference type="ARBA" id="ARBA00049504"/>
    </source>
</evidence>
<comment type="catalytic activity">
    <reaction evidence="17 19">
        <text>alpha-ribazole + adenosylcob(III)inamide-GDP = adenosylcob(III)alamin + GMP + H(+)</text>
        <dbReference type="Rhea" id="RHEA:16049"/>
        <dbReference type="ChEBI" id="CHEBI:10329"/>
        <dbReference type="ChEBI" id="CHEBI:15378"/>
        <dbReference type="ChEBI" id="CHEBI:18408"/>
        <dbReference type="ChEBI" id="CHEBI:58115"/>
        <dbReference type="ChEBI" id="CHEBI:60487"/>
        <dbReference type="EC" id="2.7.8.26"/>
    </reaction>
</comment>
<keyword evidence="13 19" id="KW-0472">Membrane</keyword>
<keyword evidence="20" id="KW-0732">Signal</keyword>
<protein>
    <recommendedName>
        <fullName evidence="6 19">Adenosylcobinamide-GDP ribazoletransferase</fullName>
        <ecNumber evidence="5 19">2.7.8.26</ecNumber>
    </recommendedName>
    <alternativeName>
        <fullName evidence="16 19">Cobalamin synthase</fullName>
    </alternativeName>
    <alternativeName>
        <fullName evidence="15 19">Cobalamin-5'-phosphate synthase</fullName>
    </alternativeName>
</protein>
<evidence type="ECO:0000256" key="14">
    <source>
        <dbReference type="ARBA" id="ARBA00025228"/>
    </source>
</evidence>